<sequence length="1284" mass="136725">MSTDDVNEVWIKEVTKSDCCRLLELQEVVDPADIVPPMYFISHAWKNTLSLLLDYVIDEFLSNAADSTGVWLDILAINQWSAMETQAAQCMHVFQAVVRVATAGTIVAMNVATCNPATRAWCIYEWAHTLATHGPDGFHAQLSPADRAVVVGSLDIRQANCSRSEDKDAILATVEQQHGSAEKFNDLLKLQLLLEPLAYRVDLRRLTQQAAGTTWEFGVIKDWLEQGASAGSRVLCIASGAGEGKSTIAAALCSDHGSGFGGQITAHHFLKYNDQRRLEAVRITKSLAFQLACRIPAVGQQLLQLNVAEVAQMIEVEETFTKLLLQPLQALKQHEPVILLIDALDEADPPELQLANISGGKPTCPKACGNLALQLITNHLQHLPSFVRFIFTTRPDAAAGQVLPCLERTFPGSVLHLSPSTLHSSSISSSSIARNSSSSPSSGVMVYHTAVAACEGSASMPQGSAVQNPQLEDVYAVYGRVFEAAHTAAGYGSNGSSSAPGTPSRQEKAQILVANLLGVLLAAKEPLSQSFMQQLGLGDAIPLLPGYPKLFFVDEHRLYLVHKSLADWLLDHTVSGKFAVNARQGHTQIGLHLAGLWRQQQQQRELQQGQQLSSSGGVGGGSSFPYLLKYTLAHLAVAADAPADTPGTRSGGDSNPAGTCPAATAAAAAADTLDSLLQDFSFLSAILKAGHGPAAIGALGAMQLHTAWSYEALRWLRSDLYSLVGKSAPELAERAVPNVPVSTKLYQLAVGIVCPPWKTRMVLPAEAGHWPACLAVLAGHAGEVTSVAFSPDGRQLASGGTDKILRLWDTATGQCTTMLEGHTRDVTSVIFSPDSQQLASGSTDKTIRLWNASTGQCVATLEQGEMGMVTSVAFSPDGRQLASGSTDSNLHLWDATKGRCTATLQEGHTHSVNAVSFNPSYCRQLASGSDDGTLRLWDTTTMQSTATLQGHTYGINTMAFSPDGQQLASGSDDETLRLWNATTMQAHTDEVCSVAFSPDGQQVASGSMDGTLRLWGTSSGQCTAEMKGHTSCVYSVAFSSDGGWLASGSGDDTLRLWGTATGQCTAMLQGHTDEVTSVAFSLKGIKGQQLLVASGSADKTLRLWDTAKGLCTTKFMGHVMEVTSVAFSPDGLQLASGSHDRTLRLWDTTTGQCTKTLKGNSSWVSSVIFSPDGQWLAAGSMDTTLRLWNTATWQCSAKLQGHTKDVSSVAFSMDGQQLASASRDDTLRVWDTATLQCTATLKGHTKPVRSVAFSPDGRHLASGSDDGTLRLWNASSPQQGSLSG</sequence>
<dbReference type="EMBL" id="PGGS01000327">
    <property type="protein sequence ID" value="PNH05170.1"/>
    <property type="molecule type" value="Genomic_DNA"/>
</dbReference>
<dbReference type="FunFam" id="2.130.10.10:FF:000228">
    <property type="entry name" value="COMPASS-like H3K4 histone methylase component WDR5A"/>
    <property type="match status" value="1"/>
</dbReference>
<dbReference type="Pfam" id="PF24883">
    <property type="entry name" value="NPHP3_N"/>
    <property type="match status" value="1"/>
</dbReference>
<keyword evidence="7" id="KW-1185">Reference proteome</keyword>
<reference evidence="6 7" key="1">
    <citation type="journal article" date="2017" name="Mol. Biol. Evol.">
        <title>The 4-celled Tetrabaena socialis nuclear genome reveals the essential components for genetic control of cell number at the origin of multicellularity in the volvocine lineage.</title>
        <authorList>
            <person name="Featherston J."/>
            <person name="Arakaki Y."/>
            <person name="Hanschen E.R."/>
            <person name="Ferris P.J."/>
            <person name="Michod R.E."/>
            <person name="Olson B.J.S.C."/>
            <person name="Nozaki H."/>
            <person name="Durand P.M."/>
        </authorList>
    </citation>
    <scope>NUCLEOTIDE SEQUENCE [LARGE SCALE GENOMIC DNA]</scope>
    <source>
        <strain evidence="6 7">NIES-571</strain>
    </source>
</reference>
<feature type="repeat" description="WD" evidence="3">
    <location>
        <begin position="1026"/>
        <end position="1067"/>
    </location>
</feature>
<dbReference type="Pfam" id="PF00400">
    <property type="entry name" value="WD40"/>
    <property type="match status" value="12"/>
</dbReference>
<dbReference type="PRINTS" id="PR00320">
    <property type="entry name" value="GPROTEINBRPT"/>
</dbReference>
<dbReference type="InterPro" id="IPR020472">
    <property type="entry name" value="WD40_PAC1"/>
</dbReference>
<feature type="repeat" description="WD" evidence="3">
    <location>
        <begin position="1241"/>
        <end position="1282"/>
    </location>
</feature>
<dbReference type="InterPro" id="IPR027417">
    <property type="entry name" value="P-loop_NTPase"/>
</dbReference>
<feature type="compositionally biased region" description="Polar residues" evidence="4">
    <location>
        <begin position="1273"/>
        <end position="1284"/>
    </location>
</feature>
<evidence type="ECO:0000313" key="6">
    <source>
        <dbReference type="EMBL" id="PNH05170.1"/>
    </source>
</evidence>
<dbReference type="SUPFAM" id="SSF50998">
    <property type="entry name" value="Quinoprotein alcohol dehydrogenase-like"/>
    <property type="match status" value="1"/>
</dbReference>
<feature type="repeat" description="WD" evidence="3">
    <location>
        <begin position="1068"/>
        <end position="1114"/>
    </location>
</feature>
<evidence type="ECO:0000256" key="2">
    <source>
        <dbReference type="ARBA" id="ARBA00022737"/>
    </source>
</evidence>
<feature type="repeat" description="WD" evidence="3">
    <location>
        <begin position="905"/>
        <end position="947"/>
    </location>
</feature>
<dbReference type="PROSITE" id="PS00678">
    <property type="entry name" value="WD_REPEATS_1"/>
    <property type="match status" value="6"/>
</dbReference>
<dbReference type="SUPFAM" id="SSF52540">
    <property type="entry name" value="P-loop containing nucleoside triphosphate hydrolases"/>
    <property type="match status" value="1"/>
</dbReference>
<feature type="domain" description="Nephrocystin 3-like N-terminal" evidence="5">
    <location>
        <begin position="220"/>
        <end position="352"/>
    </location>
</feature>
<proteinExistence type="predicted"/>
<keyword evidence="2" id="KW-0677">Repeat</keyword>
<feature type="repeat" description="WD" evidence="3">
    <location>
        <begin position="862"/>
        <end position="903"/>
    </location>
</feature>
<dbReference type="InterPro" id="IPR015943">
    <property type="entry name" value="WD40/YVTN_repeat-like_dom_sf"/>
</dbReference>
<comment type="caution">
    <text evidence="6">The sequence shown here is derived from an EMBL/GenBank/DDBJ whole genome shotgun (WGS) entry which is preliminary data.</text>
</comment>
<feature type="repeat" description="WD" evidence="3">
    <location>
        <begin position="1157"/>
        <end position="1198"/>
    </location>
</feature>
<dbReference type="PROSITE" id="PS50082">
    <property type="entry name" value="WD_REPEATS_2"/>
    <property type="match status" value="12"/>
</dbReference>
<dbReference type="GO" id="GO:0035097">
    <property type="term" value="C:histone methyltransferase complex"/>
    <property type="evidence" value="ECO:0007669"/>
    <property type="project" value="UniProtKB-ARBA"/>
</dbReference>
<dbReference type="InterPro" id="IPR056884">
    <property type="entry name" value="NPHP3-like_N"/>
</dbReference>
<dbReference type="Proteomes" id="UP000236333">
    <property type="component" value="Unassembled WGS sequence"/>
</dbReference>
<dbReference type="InterPro" id="IPR019775">
    <property type="entry name" value="WD40_repeat_CS"/>
</dbReference>
<feature type="repeat" description="WD" evidence="3">
    <location>
        <begin position="819"/>
        <end position="860"/>
    </location>
</feature>
<feature type="repeat" description="WD" evidence="3">
    <location>
        <begin position="1115"/>
        <end position="1156"/>
    </location>
</feature>
<feature type="repeat" description="WD" evidence="3">
    <location>
        <begin position="1199"/>
        <end position="1240"/>
    </location>
</feature>
<dbReference type="SMART" id="SM00320">
    <property type="entry name" value="WD40"/>
    <property type="match status" value="12"/>
</dbReference>
<evidence type="ECO:0000313" key="7">
    <source>
        <dbReference type="Proteomes" id="UP000236333"/>
    </source>
</evidence>
<feature type="repeat" description="WD" evidence="3">
    <location>
        <begin position="948"/>
        <end position="989"/>
    </location>
</feature>
<dbReference type="Gene3D" id="2.130.10.10">
    <property type="entry name" value="YVTN repeat-like/Quinoprotein amine dehydrogenase"/>
    <property type="match status" value="5"/>
</dbReference>
<feature type="repeat" description="WD" evidence="3">
    <location>
        <begin position="777"/>
        <end position="818"/>
    </location>
</feature>
<evidence type="ECO:0000256" key="1">
    <source>
        <dbReference type="ARBA" id="ARBA00022574"/>
    </source>
</evidence>
<dbReference type="CDD" id="cd00200">
    <property type="entry name" value="WD40"/>
    <property type="match status" value="2"/>
</dbReference>
<dbReference type="InterPro" id="IPR036322">
    <property type="entry name" value="WD40_repeat_dom_sf"/>
</dbReference>
<keyword evidence="1 3" id="KW-0853">WD repeat</keyword>
<dbReference type="PROSITE" id="PS50294">
    <property type="entry name" value="WD_REPEATS_REGION"/>
    <property type="match status" value="12"/>
</dbReference>
<evidence type="ECO:0000256" key="3">
    <source>
        <dbReference type="PROSITE-ProRule" id="PRU00221"/>
    </source>
</evidence>
<feature type="repeat" description="WD" evidence="3">
    <location>
        <begin position="984"/>
        <end position="1025"/>
    </location>
</feature>
<gene>
    <name evidence="6" type="ORF">TSOC_008586</name>
</gene>
<dbReference type="InterPro" id="IPR050349">
    <property type="entry name" value="WD_LIS1/nudF_dynein_reg"/>
</dbReference>
<dbReference type="SUPFAM" id="SSF50978">
    <property type="entry name" value="WD40 repeat-like"/>
    <property type="match status" value="1"/>
</dbReference>
<accession>A0A2J7ZY29</accession>
<protein>
    <submittedName>
        <fullName evidence="6">WD repeat domain-containing protein</fullName>
    </submittedName>
</protein>
<dbReference type="OrthoDB" id="529190at2759"/>
<name>A0A2J7ZY29_9CHLO</name>
<dbReference type="InterPro" id="IPR011047">
    <property type="entry name" value="Quinoprotein_ADH-like_sf"/>
</dbReference>
<evidence type="ECO:0000256" key="4">
    <source>
        <dbReference type="SAM" id="MobiDB-lite"/>
    </source>
</evidence>
<organism evidence="6 7">
    <name type="scientific">Tetrabaena socialis</name>
    <dbReference type="NCBI Taxonomy" id="47790"/>
    <lineage>
        <taxon>Eukaryota</taxon>
        <taxon>Viridiplantae</taxon>
        <taxon>Chlorophyta</taxon>
        <taxon>core chlorophytes</taxon>
        <taxon>Chlorophyceae</taxon>
        <taxon>CS clade</taxon>
        <taxon>Chlamydomonadales</taxon>
        <taxon>Tetrabaenaceae</taxon>
        <taxon>Tetrabaena</taxon>
    </lineage>
</organism>
<dbReference type="PANTHER" id="PTHR44129">
    <property type="entry name" value="WD REPEAT-CONTAINING PROTEIN POP1"/>
    <property type="match status" value="1"/>
</dbReference>
<feature type="region of interest" description="Disordered" evidence="4">
    <location>
        <begin position="1261"/>
        <end position="1284"/>
    </location>
</feature>
<dbReference type="InterPro" id="IPR001680">
    <property type="entry name" value="WD40_rpt"/>
</dbReference>
<evidence type="ECO:0000259" key="5">
    <source>
        <dbReference type="Pfam" id="PF24883"/>
    </source>
</evidence>